<accession>A0A0Q1E0A3</accession>
<organism evidence="1 2">
    <name type="scientific">Corynebacterium lowii</name>
    <dbReference type="NCBI Taxonomy" id="1544413"/>
    <lineage>
        <taxon>Bacteria</taxon>
        <taxon>Bacillati</taxon>
        <taxon>Actinomycetota</taxon>
        <taxon>Actinomycetes</taxon>
        <taxon>Mycobacteriales</taxon>
        <taxon>Corynebacteriaceae</taxon>
        <taxon>Corynebacterium</taxon>
    </lineage>
</organism>
<sequence>MIAALNGTCTGEYVEEEIDTIQAANTLFQNGI</sequence>
<dbReference type="STRING" id="1544413.Clow_01643"/>
<reference evidence="1 2" key="1">
    <citation type="submission" date="2015-10" db="EMBL/GenBank/DDBJ databases">
        <title>Corynebacteirum lowii and Corynebacterium oculi species nova, derived from human clinical disease and and emended description of Corynebacterium mastiditis.</title>
        <authorList>
            <person name="Bernard K."/>
            <person name="Pacheco A.L."/>
            <person name="Mcdougall C."/>
            <person name="Burtx T."/>
            <person name="Weibe D."/>
            <person name="Tyler S."/>
            <person name="Olson A.B."/>
            <person name="Cnockaert M."/>
            <person name="Eguchi H."/>
            <person name="Kuwahara T."/>
            <person name="Nakayama-Imaohji H."/>
            <person name="Boudewijins M."/>
            <person name="Van Hoecke F."/>
            <person name="Bernier A.-M."/>
            <person name="Vandamme P."/>
        </authorList>
    </citation>
    <scope>NUCLEOTIDE SEQUENCE [LARGE SCALE GENOMIC DNA]</scope>
    <source>
        <strain evidence="1 2">NML 130206</strain>
    </source>
</reference>
<dbReference type="Proteomes" id="UP000050488">
    <property type="component" value="Unassembled WGS sequence"/>
</dbReference>
<dbReference type="PATRIC" id="fig|1544413.3.peg.1647"/>
<proteinExistence type="predicted"/>
<gene>
    <name evidence="1" type="ORF">Clow_01643</name>
</gene>
<evidence type="ECO:0000313" key="1">
    <source>
        <dbReference type="EMBL" id="KQB85903.1"/>
    </source>
</evidence>
<comment type="caution">
    <text evidence="1">The sequence shown here is derived from an EMBL/GenBank/DDBJ whole genome shotgun (WGS) entry which is preliminary data.</text>
</comment>
<keyword evidence="2" id="KW-1185">Reference proteome</keyword>
<dbReference type="EMBL" id="LKEV01000005">
    <property type="protein sequence ID" value="KQB85903.1"/>
    <property type="molecule type" value="Genomic_DNA"/>
</dbReference>
<protein>
    <submittedName>
        <fullName evidence="1">Uncharacterized protein</fullName>
    </submittedName>
</protein>
<dbReference type="AlphaFoldDB" id="A0A0Q1E0A3"/>
<name>A0A0Q1E0A3_9CORY</name>
<evidence type="ECO:0000313" key="2">
    <source>
        <dbReference type="Proteomes" id="UP000050488"/>
    </source>
</evidence>